<evidence type="ECO:0000256" key="1">
    <source>
        <dbReference type="SAM" id="MobiDB-lite"/>
    </source>
</evidence>
<feature type="region of interest" description="Disordered" evidence="1">
    <location>
        <begin position="107"/>
        <end position="132"/>
    </location>
</feature>
<gene>
    <name evidence="2" type="ORF">PISMIDRAFT_53270</name>
</gene>
<keyword evidence="3" id="KW-1185">Reference proteome</keyword>
<reference evidence="3" key="2">
    <citation type="submission" date="2015-01" db="EMBL/GenBank/DDBJ databases">
        <title>Evolutionary Origins and Diversification of the Mycorrhizal Mutualists.</title>
        <authorList>
            <consortium name="DOE Joint Genome Institute"/>
            <consortium name="Mycorrhizal Genomics Consortium"/>
            <person name="Kohler A."/>
            <person name="Kuo A."/>
            <person name="Nagy L.G."/>
            <person name="Floudas D."/>
            <person name="Copeland A."/>
            <person name="Barry K.W."/>
            <person name="Cichocki N."/>
            <person name="Veneault-Fourrey C."/>
            <person name="LaButti K."/>
            <person name="Lindquist E.A."/>
            <person name="Lipzen A."/>
            <person name="Lundell T."/>
            <person name="Morin E."/>
            <person name="Murat C."/>
            <person name="Riley R."/>
            <person name="Ohm R."/>
            <person name="Sun H."/>
            <person name="Tunlid A."/>
            <person name="Henrissat B."/>
            <person name="Grigoriev I.V."/>
            <person name="Hibbett D.S."/>
            <person name="Martin F."/>
        </authorList>
    </citation>
    <scope>NUCLEOTIDE SEQUENCE [LARGE SCALE GENOMIC DNA]</scope>
    <source>
        <strain evidence="3">441</strain>
    </source>
</reference>
<evidence type="ECO:0000313" key="3">
    <source>
        <dbReference type="Proteomes" id="UP000054018"/>
    </source>
</evidence>
<feature type="non-terminal residue" evidence="2">
    <location>
        <position position="155"/>
    </location>
</feature>
<sequence length="155" mass="17888">IPPFGVDGIRHFPPNVAEMRQRVARHFEDMLQCSIPAFEGLLPAEHDAIVKTLLFRLSEWHALAKLRMHSDDSLAQLDQALKRLAAEIRRFQWTTCDAFKTHKLPSEISARHRRRQSQSKPEFPNNPASSSARPKSFNILTYKFHALGDYTRSIR</sequence>
<dbReference type="Proteomes" id="UP000054018">
    <property type="component" value="Unassembled WGS sequence"/>
</dbReference>
<evidence type="ECO:0000313" key="2">
    <source>
        <dbReference type="EMBL" id="KIK11742.1"/>
    </source>
</evidence>
<accession>A0A0C9YN79</accession>
<name>A0A0C9YN79_9AGAM</name>
<protein>
    <submittedName>
        <fullName evidence="2">Uncharacterized protein</fullName>
    </submittedName>
</protein>
<organism evidence="2 3">
    <name type="scientific">Pisolithus microcarpus 441</name>
    <dbReference type="NCBI Taxonomy" id="765257"/>
    <lineage>
        <taxon>Eukaryota</taxon>
        <taxon>Fungi</taxon>
        <taxon>Dikarya</taxon>
        <taxon>Basidiomycota</taxon>
        <taxon>Agaricomycotina</taxon>
        <taxon>Agaricomycetes</taxon>
        <taxon>Agaricomycetidae</taxon>
        <taxon>Boletales</taxon>
        <taxon>Sclerodermatineae</taxon>
        <taxon>Pisolithaceae</taxon>
        <taxon>Pisolithus</taxon>
    </lineage>
</organism>
<dbReference type="STRING" id="765257.A0A0C9YN79"/>
<dbReference type="OrthoDB" id="3269417at2759"/>
<dbReference type="AlphaFoldDB" id="A0A0C9YN79"/>
<proteinExistence type="predicted"/>
<dbReference type="HOGENOM" id="CLU_101491_1_0_1"/>
<reference evidence="2 3" key="1">
    <citation type="submission" date="2014-04" db="EMBL/GenBank/DDBJ databases">
        <authorList>
            <consortium name="DOE Joint Genome Institute"/>
            <person name="Kuo A."/>
            <person name="Kohler A."/>
            <person name="Costa M.D."/>
            <person name="Nagy L.G."/>
            <person name="Floudas D."/>
            <person name="Copeland A."/>
            <person name="Barry K.W."/>
            <person name="Cichocki N."/>
            <person name="Veneault-Fourrey C."/>
            <person name="LaButti K."/>
            <person name="Lindquist E.A."/>
            <person name="Lipzen A."/>
            <person name="Lundell T."/>
            <person name="Morin E."/>
            <person name="Murat C."/>
            <person name="Sun H."/>
            <person name="Tunlid A."/>
            <person name="Henrissat B."/>
            <person name="Grigoriev I.V."/>
            <person name="Hibbett D.S."/>
            <person name="Martin F."/>
            <person name="Nordberg H.P."/>
            <person name="Cantor M.N."/>
            <person name="Hua S.X."/>
        </authorList>
    </citation>
    <scope>NUCLEOTIDE SEQUENCE [LARGE SCALE GENOMIC DNA]</scope>
    <source>
        <strain evidence="2 3">441</strain>
    </source>
</reference>
<feature type="non-terminal residue" evidence="2">
    <location>
        <position position="1"/>
    </location>
</feature>
<dbReference type="EMBL" id="KN834163">
    <property type="protein sequence ID" value="KIK11742.1"/>
    <property type="molecule type" value="Genomic_DNA"/>
</dbReference>